<dbReference type="Pfam" id="PF03143">
    <property type="entry name" value="GTP_EFTU_D3"/>
    <property type="match status" value="1"/>
</dbReference>
<sequence>MASVAFRNPNSRRLLFHHLRSTCRASVLSSSGFPTVESSSGNDTSSLAPNPWFRSMATFTRTKPHVNVGTIGHVDHGKTTLTAAITKVLADEGKAKAIAFDEIDKAPEEKKRGITIATAHVEYETAKRHYAHVDCPGHADYVKNMITGAAQMDGGILVVSAPDGPMPQTKEHILLARQVGVPSLVCFLNKVDAVDDPELLELVELELRELLSFYKFPGDEIPIVRGSALSALQGTNDEIGKNAILKLMEAVDDYIPTPERQKEKPFLMPIEDVFSIAGRGTVATGRVEQGTIKVGEEVEIMGLMQGSKKTTVTGVEMFKKSLDHGEAGDNVGLLLRGISRTDIQRGQVIAKPSSVKTYTKFEAEIYVLTKDEGGRHTAFFSNYRPQFYLRTADVTGKVELPEGVKMVMPGDNVAATFELITPVVLEPGAFPRNFFNFISHMHTALRSIPV</sequence>
<dbReference type="InterPro" id="IPR027417">
    <property type="entry name" value="P-loop_NTPase"/>
</dbReference>
<dbReference type="Gene3D" id="2.40.30.10">
    <property type="entry name" value="Translation factors"/>
    <property type="match status" value="2"/>
</dbReference>
<dbReference type="GO" id="GO:0070125">
    <property type="term" value="P:mitochondrial translational elongation"/>
    <property type="evidence" value="ECO:0007669"/>
    <property type="project" value="TreeGrafter"/>
</dbReference>
<dbReference type="Pfam" id="PF03144">
    <property type="entry name" value="GTP_EFTU_D2"/>
    <property type="match status" value="1"/>
</dbReference>
<feature type="domain" description="Tr-type G" evidence="8">
    <location>
        <begin position="63"/>
        <end position="259"/>
    </location>
</feature>
<protein>
    <recommendedName>
        <fullName evidence="7">Elongation factor Tu</fullName>
    </recommendedName>
</protein>
<name>A0AAD5CWX1_AMBAR</name>
<dbReference type="SUPFAM" id="SSF52540">
    <property type="entry name" value="P-loop containing nucleoside triphosphate hydrolases"/>
    <property type="match status" value="1"/>
</dbReference>
<keyword evidence="4 7" id="KW-0251">Elongation factor</keyword>
<dbReference type="GO" id="GO:0005525">
    <property type="term" value="F:GTP binding"/>
    <property type="evidence" value="ECO:0007669"/>
    <property type="project" value="UniProtKB-UniRule"/>
</dbReference>
<evidence type="ECO:0000256" key="4">
    <source>
        <dbReference type="ARBA" id="ARBA00022768"/>
    </source>
</evidence>
<keyword evidence="5" id="KW-0648">Protein biosynthesis</keyword>
<dbReference type="HAMAP" id="MF_00118_B">
    <property type="entry name" value="EF_Tu_B"/>
    <property type="match status" value="1"/>
</dbReference>
<dbReference type="InterPro" id="IPR033720">
    <property type="entry name" value="EFTU_2"/>
</dbReference>
<dbReference type="EMBL" id="JAMZMK010006274">
    <property type="protein sequence ID" value="KAI7749806.1"/>
    <property type="molecule type" value="Genomic_DNA"/>
</dbReference>
<dbReference type="PROSITE" id="PS51722">
    <property type="entry name" value="G_TR_2"/>
    <property type="match status" value="1"/>
</dbReference>
<proteinExistence type="inferred from homology"/>
<dbReference type="InterPro" id="IPR004161">
    <property type="entry name" value="EFTu-like_2"/>
</dbReference>
<keyword evidence="3 7" id="KW-0547">Nucleotide-binding</keyword>
<evidence type="ECO:0000256" key="7">
    <source>
        <dbReference type="RuleBase" id="RU000325"/>
    </source>
</evidence>
<dbReference type="GO" id="GO:0005739">
    <property type="term" value="C:mitochondrion"/>
    <property type="evidence" value="ECO:0007669"/>
    <property type="project" value="TreeGrafter"/>
</dbReference>
<dbReference type="NCBIfam" id="TIGR00485">
    <property type="entry name" value="EF-Tu"/>
    <property type="match status" value="1"/>
</dbReference>
<dbReference type="Pfam" id="PF00009">
    <property type="entry name" value="GTP_EFTU"/>
    <property type="match status" value="1"/>
</dbReference>
<dbReference type="InterPro" id="IPR009001">
    <property type="entry name" value="Transl_elong_EF1A/Init_IF2_C"/>
</dbReference>
<evidence type="ECO:0000259" key="8">
    <source>
        <dbReference type="PROSITE" id="PS51722"/>
    </source>
</evidence>
<dbReference type="CDD" id="cd03707">
    <property type="entry name" value="EFTU_III"/>
    <property type="match status" value="1"/>
</dbReference>
<dbReference type="CDD" id="cd03697">
    <property type="entry name" value="EFTU_II"/>
    <property type="match status" value="1"/>
</dbReference>
<dbReference type="PROSITE" id="PS00301">
    <property type="entry name" value="G_TR_1"/>
    <property type="match status" value="1"/>
</dbReference>
<dbReference type="GO" id="GO:0003924">
    <property type="term" value="F:GTPase activity"/>
    <property type="evidence" value="ECO:0007669"/>
    <property type="project" value="UniProtKB-UniRule"/>
</dbReference>
<evidence type="ECO:0000313" key="10">
    <source>
        <dbReference type="Proteomes" id="UP001206925"/>
    </source>
</evidence>
<dbReference type="PRINTS" id="PR00315">
    <property type="entry name" value="ELONGATNFCT"/>
</dbReference>
<dbReference type="AlphaFoldDB" id="A0AAD5CWX1"/>
<evidence type="ECO:0000256" key="2">
    <source>
        <dbReference type="ARBA" id="ARBA00007249"/>
    </source>
</evidence>
<reference evidence="9" key="1">
    <citation type="submission" date="2022-06" db="EMBL/GenBank/DDBJ databases">
        <title>Uncovering the hologenomic basis of an extraordinary plant invasion.</title>
        <authorList>
            <person name="Bieker V.C."/>
            <person name="Martin M.D."/>
            <person name="Gilbert T."/>
            <person name="Hodgins K."/>
            <person name="Battlay P."/>
            <person name="Petersen B."/>
            <person name="Wilson J."/>
        </authorList>
    </citation>
    <scope>NUCLEOTIDE SEQUENCE</scope>
    <source>
        <strain evidence="9">AA19_3_7</strain>
        <tissue evidence="9">Leaf</tissue>
    </source>
</reference>
<dbReference type="InterPro" id="IPR041709">
    <property type="entry name" value="EF-Tu_GTP-bd"/>
</dbReference>
<gene>
    <name evidence="9" type="ORF">M8C21_008458</name>
</gene>
<dbReference type="NCBIfam" id="NF000766">
    <property type="entry name" value="PRK00049.1"/>
    <property type="match status" value="1"/>
</dbReference>
<evidence type="ECO:0000313" key="9">
    <source>
        <dbReference type="EMBL" id="KAI7749806.1"/>
    </source>
</evidence>
<dbReference type="InterPro" id="IPR000795">
    <property type="entry name" value="T_Tr_GTP-bd_dom"/>
</dbReference>
<dbReference type="InterPro" id="IPR004160">
    <property type="entry name" value="Transl_elong_EFTu/EF1A_C"/>
</dbReference>
<dbReference type="FunFam" id="3.40.50.300:FF:000003">
    <property type="entry name" value="Elongation factor Tu"/>
    <property type="match status" value="1"/>
</dbReference>
<dbReference type="InterPro" id="IPR009000">
    <property type="entry name" value="Transl_B-barrel_sf"/>
</dbReference>
<dbReference type="Proteomes" id="UP001206925">
    <property type="component" value="Unassembled WGS sequence"/>
</dbReference>
<dbReference type="InterPro" id="IPR050055">
    <property type="entry name" value="EF-Tu_GTPase"/>
</dbReference>
<comment type="caution">
    <text evidence="9">The sequence shown here is derived from an EMBL/GenBank/DDBJ whole genome shotgun (WGS) entry which is preliminary data.</text>
</comment>
<keyword evidence="6 7" id="KW-0342">GTP-binding</keyword>
<dbReference type="NCBIfam" id="NF009373">
    <property type="entry name" value="PRK12736.1"/>
    <property type="match status" value="1"/>
</dbReference>
<organism evidence="9 10">
    <name type="scientific">Ambrosia artemisiifolia</name>
    <name type="common">Common ragweed</name>
    <dbReference type="NCBI Taxonomy" id="4212"/>
    <lineage>
        <taxon>Eukaryota</taxon>
        <taxon>Viridiplantae</taxon>
        <taxon>Streptophyta</taxon>
        <taxon>Embryophyta</taxon>
        <taxon>Tracheophyta</taxon>
        <taxon>Spermatophyta</taxon>
        <taxon>Magnoliopsida</taxon>
        <taxon>eudicotyledons</taxon>
        <taxon>Gunneridae</taxon>
        <taxon>Pentapetalae</taxon>
        <taxon>asterids</taxon>
        <taxon>campanulids</taxon>
        <taxon>Asterales</taxon>
        <taxon>Asteraceae</taxon>
        <taxon>Asteroideae</taxon>
        <taxon>Heliantheae alliance</taxon>
        <taxon>Heliantheae</taxon>
        <taxon>Ambrosia</taxon>
    </lineage>
</organism>
<comment type="similarity">
    <text evidence="2 7">Belongs to the TRAFAC class translation factor GTPase superfamily. Classic translation factor GTPase family. EF-Tu/EF-1A subfamily.</text>
</comment>
<keyword evidence="10" id="KW-1185">Reference proteome</keyword>
<dbReference type="Gene3D" id="3.40.50.300">
    <property type="entry name" value="P-loop containing nucleotide triphosphate hydrolases"/>
    <property type="match status" value="1"/>
</dbReference>
<comment type="function">
    <text evidence="1 7">This protein promotes the GTP-dependent binding of aminoacyl-tRNA to the A-site of ribosomes during protein biosynthesis.</text>
</comment>
<dbReference type="FunFam" id="2.40.30.10:FF:000001">
    <property type="entry name" value="Elongation factor Tu"/>
    <property type="match status" value="1"/>
</dbReference>
<accession>A0AAD5CWX1</accession>
<evidence type="ECO:0000256" key="6">
    <source>
        <dbReference type="ARBA" id="ARBA00023134"/>
    </source>
</evidence>
<dbReference type="PANTHER" id="PTHR43721">
    <property type="entry name" value="ELONGATION FACTOR TU-RELATED"/>
    <property type="match status" value="1"/>
</dbReference>
<dbReference type="SUPFAM" id="SSF50465">
    <property type="entry name" value="EF-Tu/eEF-1alpha/eIF2-gamma C-terminal domain"/>
    <property type="match status" value="1"/>
</dbReference>
<dbReference type="InterPro" id="IPR004541">
    <property type="entry name" value="Transl_elong_EFTu/EF1A_bac/org"/>
</dbReference>
<dbReference type="NCBIfam" id="NF009372">
    <property type="entry name" value="PRK12735.1"/>
    <property type="match status" value="1"/>
</dbReference>
<dbReference type="CDD" id="cd01884">
    <property type="entry name" value="EF_Tu"/>
    <property type="match status" value="1"/>
</dbReference>
<dbReference type="GO" id="GO:0003746">
    <property type="term" value="F:translation elongation factor activity"/>
    <property type="evidence" value="ECO:0007669"/>
    <property type="project" value="UniProtKB-UniRule"/>
</dbReference>
<dbReference type="InterPro" id="IPR031157">
    <property type="entry name" value="G_TR_CS"/>
</dbReference>
<dbReference type="SUPFAM" id="SSF50447">
    <property type="entry name" value="Translation proteins"/>
    <property type="match status" value="1"/>
</dbReference>
<evidence type="ECO:0000256" key="5">
    <source>
        <dbReference type="ARBA" id="ARBA00022917"/>
    </source>
</evidence>
<dbReference type="InterPro" id="IPR005225">
    <property type="entry name" value="Small_GTP-bd"/>
</dbReference>
<dbReference type="PANTHER" id="PTHR43721:SF22">
    <property type="entry name" value="ELONGATION FACTOR TU, MITOCHONDRIAL"/>
    <property type="match status" value="1"/>
</dbReference>
<evidence type="ECO:0000256" key="1">
    <source>
        <dbReference type="ARBA" id="ARBA00003982"/>
    </source>
</evidence>
<evidence type="ECO:0000256" key="3">
    <source>
        <dbReference type="ARBA" id="ARBA00022741"/>
    </source>
</evidence>
<dbReference type="NCBIfam" id="TIGR00231">
    <property type="entry name" value="small_GTP"/>
    <property type="match status" value="1"/>
</dbReference>